<comment type="similarity">
    <text evidence="2 3">Belongs to the cytochrome P450 family.</text>
</comment>
<evidence type="ECO:0000256" key="3">
    <source>
        <dbReference type="RuleBase" id="RU000461"/>
    </source>
</evidence>
<organism evidence="4 5">
    <name type="scientific">Methyloceanibacter marginalis</name>
    <dbReference type="NCBI Taxonomy" id="1774971"/>
    <lineage>
        <taxon>Bacteria</taxon>
        <taxon>Pseudomonadati</taxon>
        <taxon>Pseudomonadota</taxon>
        <taxon>Alphaproteobacteria</taxon>
        <taxon>Hyphomicrobiales</taxon>
        <taxon>Hyphomicrobiaceae</taxon>
        <taxon>Methyloceanibacter</taxon>
    </lineage>
</organism>
<dbReference type="SUPFAM" id="SSF48264">
    <property type="entry name" value="Cytochrome P450"/>
    <property type="match status" value="1"/>
</dbReference>
<dbReference type="Proteomes" id="UP000095042">
    <property type="component" value="Unassembled WGS sequence"/>
</dbReference>
<keyword evidence="3" id="KW-0479">Metal-binding</keyword>
<evidence type="ECO:0000313" key="5">
    <source>
        <dbReference type="Proteomes" id="UP000095042"/>
    </source>
</evidence>
<dbReference type="PANTHER" id="PTHR46696">
    <property type="entry name" value="P450, PUTATIVE (EUROFUNG)-RELATED"/>
    <property type="match status" value="1"/>
</dbReference>
<accession>A0A1E3WD32</accession>
<keyword evidence="3" id="KW-0408">Iron</keyword>
<dbReference type="AlphaFoldDB" id="A0A1E3WD32"/>
<dbReference type="InterPro" id="IPR001128">
    <property type="entry name" value="Cyt_P450"/>
</dbReference>
<dbReference type="PROSITE" id="PS00086">
    <property type="entry name" value="CYTOCHROME_P450"/>
    <property type="match status" value="1"/>
</dbReference>
<comment type="cofactor">
    <cofactor evidence="1">
        <name>heme</name>
        <dbReference type="ChEBI" id="CHEBI:30413"/>
    </cofactor>
</comment>
<keyword evidence="3" id="KW-0349">Heme</keyword>
<evidence type="ECO:0000256" key="2">
    <source>
        <dbReference type="ARBA" id="ARBA00010617"/>
    </source>
</evidence>
<evidence type="ECO:0008006" key="6">
    <source>
        <dbReference type="Google" id="ProtNLM"/>
    </source>
</evidence>
<dbReference type="Pfam" id="PF00067">
    <property type="entry name" value="p450"/>
    <property type="match status" value="1"/>
</dbReference>
<protein>
    <recommendedName>
        <fullName evidence="6">Cytochrome</fullName>
    </recommendedName>
</protein>
<dbReference type="PRINTS" id="PR00359">
    <property type="entry name" value="BP450"/>
</dbReference>
<dbReference type="InterPro" id="IPR017972">
    <property type="entry name" value="Cyt_P450_CS"/>
</dbReference>
<evidence type="ECO:0000313" key="4">
    <source>
        <dbReference type="EMBL" id="ODS02977.1"/>
    </source>
</evidence>
<gene>
    <name evidence="4" type="ORF">AUC71_12315</name>
</gene>
<comment type="caution">
    <text evidence="4">The sequence shown here is derived from an EMBL/GenBank/DDBJ whole genome shotgun (WGS) entry which is preliminary data.</text>
</comment>
<dbReference type="InterPro" id="IPR002397">
    <property type="entry name" value="Cyt_P450_B"/>
</dbReference>
<dbReference type="Gene3D" id="1.10.630.10">
    <property type="entry name" value="Cytochrome P450"/>
    <property type="match status" value="1"/>
</dbReference>
<dbReference type="GO" id="GO:0004497">
    <property type="term" value="F:monooxygenase activity"/>
    <property type="evidence" value="ECO:0007669"/>
    <property type="project" value="UniProtKB-KW"/>
</dbReference>
<dbReference type="PANTHER" id="PTHR46696:SF1">
    <property type="entry name" value="CYTOCHROME P450 YJIB-RELATED"/>
    <property type="match status" value="1"/>
</dbReference>
<name>A0A1E3WD32_9HYPH</name>
<dbReference type="GO" id="GO:0005506">
    <property type="term" value="F:iron ion binding"/>
    <property type="evidence" value="ECO:0007669"/>
    <property type="project" value="InterPro"/>
</dbReference>
<keyword evidence="3" id="KW-0503">Monooxygenase</keyword>
<keyword evidence="5" id="KW-1185">Reference proteome</keyword>
<dbReference type="InterPro" id="IPR036396">
    <property type="entry name" value="Cyt_P450_sf"/>
</dbReference>
<keyword evidence="3" id="KW-0560">Oxidoreductase</keyword>
<dbReference type="EMBL" id="LPWD01000188">
    <property type="protein sequence ID" value="ODS02977.1"/>
    <property type="molecule type" value="Genomic_DNA"/>
</dbReference>
<dbReference type="GO" id="GO:0016705">
    <property type="term" value="F:oxidoreductase activity, acting on paired donors, with incorporation or reduction of molecular oxygen"/>
    <property type="evidence" value="ECO:0007669"/>
    <property type="project" value="InterPro"/>
</dbReference>
<proteinExistence type="inferred from homology"/>
<dbReference type="GO" id="GO:0020037">
    <property type="term" value="F:heme binding"/>
    <property type="evidence" value="ECO:0007669"/>
    <property type="project" value="InterPro"/>
</dbReference>
<sequence length="98" mass="10955">MGQLAAANYDPAVFDEPDRLKLDRLPNPHLVFSSGIHFCLGMQLARVEVQSALARLYARYPNLALVAPDDIQWIKRFGLRGVTALPVRLNAERVRQAA</sequence>
<evidence type="ECO:0000256" key="1">
    <source>
        <dbReference type="ARBA" id="ARBA00001971"/>
    </source>
</evidence>
<reference evidence="4 5" key="1">
    <citation type="journal article" date="2016" name="Environ. Microbiol.">
        <title>New Methyloceanibacter diversity from North Sea sediments includes methanotroph containing solely the soluble methane monooxygenase.</title>
        <authorList>
            <person name="Vekeman B."/>
            <person name="Kerckhof F.M."/>
            <person name="Cremers G."/>
            <person name="de Vos P."/>
            <person name="Vandamme P."/>
            <person name="Boon N."/>
            <person name="Op den Camp H.J."/>
            <person name="Heylen K."/>
        </authorList>
    </citation>
    <scope>NUCLEOTIDE SEQUENCE [LARGE SCALE GENOMIC DNA]</scope>
    <source>
        <strain evidence="4 5">R-67177</strain>
    </source>
</reference>